<evidence type="ECO:0000256" key="6">
    <source>
        <dbReference type="ARBA" id="ARBA00023102"/>
    </source>
</evidence>
<sequence>MISIIDYDAGNTFNVIKAFKYLGIEVQLTDNPEEILKSSGLILPGVGAFGPAMRNLEKKGLINVIKNAVLDKQIPILGICLGMQMLFEKSNEYGSHEGLGLIPGKIIVIPEEHGLKVPQMGWNENQLKKNETDFAFIANEYTYFVHSYYAICDQQYLISTVDYGVEIPAMVQNKNVFGAQFHPEKSGDVGLNILKTFSEKVVKQ</sequence>
<evidence type="ECO:0000256" key="11">
    <source>
        <dbReference type="PIRSR" id="PIRSR000495-1"/>
    </source>
</evidence>
<evidence type="ECO:0000256" key="3">
    <source>
        <dbReference type="ARBA" id="ARBA00022605"/>
    </source>
</evidence>
<reference evidence="13 14" key="1">
    <citation type="submission" date="2016-11" db="EMBL/GenBank/DDBJ databases">
        <title>Interaction between Lactobacillus species and yeast in water kefir.</title>
        <authorList>
            <person name="Behr J."/>
            <person name="Xu D."/>
            <person name="Vogel R.F."/>
        </authorList>
    </citation>
    <scope>NUCLEOTIDE SEQUENCE [LARGE SCALE GENOMIC DNA]</scope>
    <source>
        <strain evidence="13 14">TMW 1.1822</strain>
    </source>
</reference>
<evidence type="ECO:0000259" key="12">
    <source>
        <dbReference type="Pfam" id="PF00117"/>
    </source>
</evidence>
<dbReference type="PANTHER" id="PTHR42701">
    <property type="entry name" value="IMIDAZOLE GLYCEROL PHOSPHATE SYNTHASE SUBUNIT HISH"/>
    <property type="match status" value="1"/>
</dbReference>
<feature type="active site" evidence="10 11">
    <location>
        <position position="182"/>
    </location>
</feature>
<evidence type="ECO:0000256" key="4">
    <source>
        <dbReference type="ARBA" id="ARBA00022801"/>
    </source>
</evidence>
<accession>A0A3Q8CA57</accession>
<keyword evidence="6 10" id="KW-0368">Histidine biosynthesis</keyword>
<dbReference type="AlphaFoldDB" id="A0A3Q8CA57"/>
<dbReference type="SUPFAM" id="SSF52317">
    <property type="entry name" value="Class I glutamine amidotransferase-like"/>
    <property type="match status" value="1"/>
</dbReference>
<protein>
    <recommendedName>
        <fullName evidence="10">Imidazole glycerol phosphate synthase subunit HisH</fullName>
        <ecNumber evidence="10">4.3.2.10</ecNumber>
    </recommendedName>
    <alternativeName>
        <fullName evidence="10">IGP synthase glutaminase subunit</fullName>
        <ecNumber evidence="10">3.5.1.2</ecNumber>
    </alternativeName>
    <alternativeName>
        <fullName evidence="10">IGP synthase subunit HisH</fullName>
    </alternativeName>
    <alternativeName>
        <fullName evidence="10">ImGP synthase subunit HisH</fullName>
        <shortName evidence="10">IGPS subunit HisH</shortName>
    </alternativeName>
</protein>
<dbReference type="PROSITE" id="PS51273">
    <property type="entry name" value="GATASE_TYPE_1"/>
    <property type="match status" value="1"/>
</dbReference>
<dbReference type="CDD" id="cd01748">
    <property type="entry name" value="GATase1_IGP_Synthase"/>
    <property type="match status" value="1"/>
</dbReference>
<dbReference type="KEGG" id="lhw:BSQ49_08430"/>
<dbReference type="GO" id="GO:0016829">
    <property type="term" value="F:lyase activity"/>
    <property type="evidence" value="ECO:0007669"/>
    <property type="project" value="UniProtKB-KW"/>
</dbReference>
<comment type="pathway">
    <text evidence="1 10">Amino-acid biosynthesis; L-histidine biosynthesis; L-histidine from 5-phospho-alpha-D-ribose 1-diphosphate: step 5/9.</text>
</comment>
<dbReference type="EC" id="4.3.2.10" evidence="10"/>
<dbReference type="GO" id="GO:0000107">
    <property type="term" value="F:imidazoleglycerol-phosphate synthase activity"/>
    <property type="evidence" value="ECO:0007669"/>
    <property type="project" value="UniProtKB-UniRule"/>
</dbReference>
<dbReference type="InterPro" id="IPR029062">
    <property type="entry name" value="Class_I_gatase-like"/>
</dbReference>
<feature type="active site" description="Nucleophile" evidence="10 11">
    <location>
        <position position="80"/>
    </location>
</feature>
<keyword evidence="4 10" id="KW-0378">Hydrolase</keyword>
<comment type="subcellular location">
    <subcellularLocation>
        <location evidence="10">Cytoplasm</location>
    </subcellularLocation>
</comment>
<dbReference type="GO" id="GO:0004359">
    <property type="term" value="F:glutaminase activity"/>
    <property type="evidence" value="ECO:0007669"/>
    <property type="project" value="UniProtKB-EC"/>
</dbReference>
<feature type="domain" description="Glutamine amidotransferase" evidence="12">
    <location>
        <begin position="4"/>
        <end position="196"/>
    </location>
</feature>
<dbReference type="Proteomes" id="UP000314960">
    <property type="component" value="Chromosome"/>
</dbReference>
<dbReference type="PIRSF" id="PIRSF000495">
    <property type="entry name" value="Amidotransf_hisH"/>
    <property type="match status" value="1"/>
</dbReference>
<evidence type="ECO:0000256" key="10">
    <source>
        <dbReference type="HAMAP-Rule" id="MF_00278"/>
    </source>
</evidence>
<keyword evidence="10" id="KW-0963">Cytoplasm</keyword>
<dbReference type="UniPathway" id="UPA00031">
    <property type="reaction ID" value="UER00010"/>
</dbReference>
<comment type="catalytic activity">
    <reaction evidence="9 10">
        <text>L-glutamine + H2O = L-glutamate + NH4(+)</text>
        <dbReference type="Rhea" id="RHEA:15889"/>
        <dbReference type="ChEBI" id="CHEBI:15377"/>
        <dbReference type="ChEBI" id="CHEBI:28938"/>
        <dbReference type="ChEBI" id="CHEBI:29985"/>
        <dbReference type="ChEBI" id="CHEBI:58359"/>
        <dbReference type="EC" id="3.5.1.2"/>
    </reaction>
</comment>
<evidence type="ECO:0000256" key="1">
    <source>
        <dbReference type="ARBA" id="ARBA00005091"/>
    </source>
</evidence>
<comment type="function">
    <text evidence="10">IGPS catalyzes the conversion of PRFAR and glutamine to IGP, AICAR and glutamate. The HisH subunit catalyzes the hydrolysis of glutamine to glutamate and ammonia as part of the synthesis of IGP and AICAR. The resulting ammonia molecule is channeled to the active site of HisF.</text>
</comment>
<evidence type="ECO:0000256" key="7">
    <source>
        <dbReference type="ARBA" id="ARBA00023239"/>
    </source>
</evidence>
<evidence type="ECO:0000256" key="9">
    <source>
        <dbReference type="ARBA" id="ARBA00049534"/>
    </source>
</evidence>
<feature type="active site" evidence="10 11">
    <location>
        <position position="184"/>
    </location>
</feature>
<dbReference type="GO" id="GO:0005737">
    <property type="term" value="C:cytoplasm"/>
    <property type="evidence" value="ECO:0007669"/>
    <property type="project" value="UniProtKB-SubCell"/>
</dbReference>
<dbReference type="PANTHER" id="PTHR42701:SF1">
    <property type="entry name" value="IMIDAZOLE GLYCEROL PHOSPHATE SYNTHASE SUBUNIT HISH"/>
    <property type="match status" value="1"/>
</dbReference>
<evidence type="ECO:0000313" key="14">
    <source>
        <dbReference type="Proteomes" id="UP000314960"/>
    </source>
</evidence>
<keyword evidence="5 10" id="KW-0315">Glutamine amidotransferase</keyword>
<evidence type="ECO:0000256" key="8">
    <source>
        <dbReference type="ARBA" id="ARBA00047838"/>
    </source>
</evidence>
<dbReference type="RefSeq" id="WP_141054104.1">
    <property type="nucleotide sequence ID" value="NZ_CP018176.1"/>
</dbReference>
<evidence type="ECO:0000256" key="2">
    <source>
        <dbReference type="ARBA" id="ARBA00011152"/>
    </source>
</evidence>
<evidence type="ECO:0000313" key="13">
    <source>
        <dbReference type="EMBL" id="AUJ30213.1"/>
    </source>
</evidence>
<dbReference type="InterPro" id="IPR017926">
    <property type="entry name" value="GATASE"/>
</dbReference>
<dbReference type="EMBL" id="CP018176">
    <property type="protein sequence ID" value="AUJ30213.1"/>
    <property type="molecule type" value="Genomic_DNA"/>
</dbReference>
<dbReference type="GO" id="GO:0000105">
    <property type="term" value="P:L-histidine biosynthetic process"/>
    <property type="evidence" value="ECO:0007669"/>
    <property type="project" value="UniProtKB-UniRule"/>
</dbReference>
<dbReference type="HAMAP" id="MF_00278">
    <property type="entry name" value="HisH"/>
    <property type="match status" value="1"/>
</dbReference>
<dbReference type="EC" id="3.5.1.2" evidence="10"/>
<name>A0A3Q8CA57_9LACO</name>
<dbReference type="InterPro" id="IPR010139">
    <property type="entry name" value="Imidazole-glycPsynth_HisH"/>
</dbReference>
<organism evidence="13 14">
    <name type="scientific">Liquorilactobacillus hordei</name>
    <dbReference type="NCBI Taxonomy" id="468911"/>
    <lineage>
        <taxon>Bacteria</taxon>
        <taxon>Bacillati</taxon>
        <taxon>Bacillota</taxon>
        <taxon>Bacilli</taxon>
        <taxon>Lactobacillales</taxon>
        <taxon>Lactobacillaceae</taxon>
        <taxon>Liquorilactobacillus</taxon>
    </lineage>
</organism>
<keyword evidence="7 10" id="KW-0456">Lyase</keyword>
<proteinExistence type="inferred from homology"/>
<gene>
    <name evidence="10" type="primary">hisH</name>
    <name evidence="13" type="ORF">BSQ49_08430</name>
</gene>
<evidence type="ECO:0000256" key="5">
    <source>
        <dbReference type="ARBA" id="ARBA00022962"/>
    </source>
</evidence>
<dbReference type="Pfam" id="PF00117">
    <property type="entry name" value="GATase"/>
    <property type="match status" value="1"/>
</dbReference>
<dbReference type="PROSITE" id="PS51274">
    <property type="entry name" value="GATASE_COBBQ"/>
    <property type="match status" value="1"/>
</dbReference>
<comment type="subunit">
    <text evidence="2 10">Heterodimer of HisH and HisF.</text>
</comment>
<dbReference type="Gene3D" id="3.40.50.880">
    <property type="match status" value="1"/>
</dbReference>
<dbReference type="NCBIfam" id="TIGR01855">
    <property type="entry name" value="IMP_synth_hisH"/>
    <property type="match status" value="1"/>
</dbReference>
<comment type="catalytic activity">
    <reaction evidence="8 10">
        <text>5-[(5-phospho-1-deoxy-D-ribulos-1-ylimino)methylamino]-1-(5-phospho-beta-D-ribosyl)imidazole-4-carboxamide + L-glutamine = D-erythro-1-(imidazol-4-yl)glycerol 3-phosphate + 5-amino-1-(5-phospho-beta-D-ribosyl)imidazole-4-carboxamide + L-glutamate + H(+)</text>
        <dbReference type="Rhea" id="RHEA:24793"/>
        <dbReference type="ChEBI" id="CHEBI:15378"/>
        <dbReference type="ChEBI" id="CHEBI:29985"/>
        <dbReference type="ChEBI" id="CHEBI:58278"/>
        <dbReference type="ChEBI" id="CHEBI:58359"/>
        <dbReference type="ChEBI" id="CHEBI:58475"/>
        <dbReference type="ChEBI" id="CHEBI:58525"/>
        <dbReference type="EC" id="4.3.2.10"/>
    </reaction>
</comment>
<keyword evidence="3 10" id="KW-0028">Amino-acid biosynthesis</keyword>